<sequence>MNKIEKVEDVEASKAARLQRHQARYRDRGGIFKPAESNALLDILLSRDVTGKSPPKSRRPPRKSKATSKQRGSEVPARSVPSRKSRAPRKSTKKADIISVDDEATAVPEDLQDVKGKAGRKPRVKKTKAKTSLPPDESSSDMRAGQEKSFAAQLADAINNGQAKKPASKAKSRQGRRPPAPKPSTSRLPEETNATAVPQKAEIVLDDGDEDMVISLHIKSKRSGADAPGKSAPSHPNVPPSSSTTKSGRSTPALATSTARTTPQPDSQSDAGSSKEQKSAPRSKLKSGPSAPPARDLSPINEDDESDDPKPTREMEARASSVDVPLVQKATAKPPSRNEQKPKSKKRKQQDEDKDEAAKTVVKKRRKPSPVDDDDVVEVEAVKPTKKRAPAQAKGKGKGKASRTALSDVEEEDEEVVPLRKPRSTKKGKEVPKDVGGRDDGAQPEEKRVMKKAKGKKEAPVRAKDDEVDSDDGKPVKKKRPREPEVEHIGNARAGKKTKATKEIEEDEDDVPLAPVVKSKPESSTLRASKKVKVVKEAGEDEGDVPLVPAAKNKPESSTIRKEKDLTKIAKEMSKAPVVKPIPSPAKAVKPAPMAGKPASNRAKPSSRAKPPSRGPPPAVLKLLAANAKRNRAPVMETSEDDPIDFLS</sequence>
<keyword evidence="3" id="KW-1185">Reference proteome</keyword>
<dbReference type="Proteomes" id="UP000298327">
    <property type="component" value="Unassembled WGS sequence"/>
</dbReference>
<feature type="compositionally biased region" description="Acidic residues" evidence="1">
    <location>
        <begin position="638"/>
        <end position="648"/>
    </location>
</feature>
<feature type="compositionally biased region" description="Basic and acidic residues" evidence="1">
    <location>
        <begin position="308"/>
        <end position="317"/>
    </location>
</feature>
<dbReference type="EMBL" id="SEOQ01000083">
    <property type="protein sequence ID" value="TFY70769.1"/>
    <property type="molecule type" value="Genomic_DNA"/>
</dbReference>
<dbReference type="AlphaFoldDB" id="A0A4Y9ZBK2"/>
<evidence type="ECO:0000313" key="3">
    <source>
        <dbReference type="Proteomes" id="UP000298327"/>
    </source>
</evidence>
<evidence type="ECO:0000256" key="1">
    <source>
        <dbReference type="SAM" id="MobiDB-lite"/>
    </source>
</evidence>
<evidence type="ECO:0000313" key="2">
    <source>
        <dbReference type="EMBL" id="TFY70769.1"/>
    </source>
</evidence>
<feature type="compositionally biased region" description="Basic and acidic residues" evidence="1">
    <location>
        <begin position="456"/>
        <end position="475"/>
    </location>
</feature>
<accession>A0A4Y9ZBK2</accession>
<feature type="compositionally biased region" description="Basic residues" evidence="1">
    <location>
        <begin position="81"/>
        <end position="92"/>
    </location>
</feature>
<protein>
    <submittedName>
        <fullName evidence="2">Uncharacterized protein</fullName>
    </submittedName>
</protein>
<feature type="compositionally biased region" description="Polar residues" evidence="1">
    <location>
        <begin position="240"/>
        <end position="272"/>
    </location>
</feature>
<dbReference type="OrthoDB" id="3047765at2759"/>
<name>A0A4Y9ZBK2_9AGAM</name>
<feature type="compositionally biased region" description="Basic residues" evidence="1">
    <location>
        <begin position="117"/>
        <end position="129"/>
    </location>
</feature>
<feature type="region of interest" description="Disordered" evidence="1">
    <location>
        <begin position="44"/>
        <end position="648"/>
    </location>
</feature>
<feature type="compositionally biased region" description="Basic and acidic residues" evidence="1">
    <location>
        <begin position="427"/>
        <end position="448"/>
    </location>
</feature>
<feature type="compositionally biased region" description="Basic residues" evidence="1">
    <location>
        <begin position="166"/>
        <end position="176"/>
    </location>
</feature>
<gene>
    <name evidence="2" type="ORF">EVG20_g2226</name>
</gene>
<feature type="compositionally biased region" description="Polar residues" evidence="1">
    <location>
        <begin position="183"/>
        <end position="196"/>
    </location>
</feature>
<feature type="compositionally biased region" description="Basic residues" evidence="1">
    <location>
        <begin position="384"/>
        <end position="401"/>
    </location>
</feature>
<comment type="caution">
    <text evidence="2">The sequence shown here is derived from an EMBL/GenBank/DDBJ whole genome shotgun (WGS) entry which is preliminary data.</text>
</comment>
<feature type="compositionally biased region" description="Basic residues" evidence="1">
    <location>
        <begin position="55"/>
        <end position="68"/>
    </location>
</feature>
<proteinExistence type="predicted"/>
<organism evidence="2 3">
    <name type="scientific">Dentipellis fragilis</name>
    <dbReference type="NCBI Taxonomy" id="205917"/>
    <lineage>
        <taxon>Eukaryota</taxon>
        <taxon>Fungi</taxon>
        <taxon>Dikarya</taxon>
        <taxon>Basidiomycota</taxon>
        <taxon>Agaricomycotina</taxon>
        <taxon>Agaricomycetes</taxon>
        <taxon>Russulales</taxon>
        <taxon>Hericiaceae</taxon>
        <taxon>Dentipellis</taxon>
    </lineage>
</organism>
<dbReference type="STRING" id="205917.A0A4Y9ZBK2"/>
<reference evidence="2 3" key="1">
    <citation type="submission" date="2019-02" db="EMBL/GenBank/DDBJ databases">
        <title>Genome sequencing of the rare red list fungi Dentipellis fragilis.</title>
        <authorList>
            <person name="Buettner E."/>
            <person name="Kellner H."/>
        </authorList>
    </citation>
    <scope>NUCLEOTIDE SEQUENCE [LARGE SCALE GENOMIC DNA]</scope>
    <source>
        <strain evidence="2 3">DSM 105465</strain>
    </source>
</reference>
<feature type="compositionally biased region" description="Basic and acidic residues" evidence="1">
    <location>
        <begin position="553"/>
        <end position="574"/>
    </location>
</feature>